<evidence type="ECO:0000256" key="5">
    <source>
        <dbReference type="ARBA" id="ARBA00022946"/>
    </source>
</evidence>
<gene>
    <name evidence="10" type="ORF">CONCODRAFT_18391</name>
</gene>
<dbReference type="OrthoDB" id="619536at2759"/>
<dbReference type="InterPro" id="IPR013718">
    <property type="entry name" value="COQ9_C"/>
</dbReference>
<keyword evidence="7 8" id="KW-0496">Mitochondrion</keyword>
<dbReference type="Proteomes" id="UP000070444">
    <property type="component" value="Unassembled WGS sequence"/>
</dbReference>
<dbReference type="NCBIfam" id="TIGR02396">
    <property type="entry name" value="diverge_rpsU"/>
    <property type="match status" value="1"/>
</dbReference>
<sequence length="259" mass="29693">MNFIKSPLNLRLLNKSLCYKQVRYFTQLPSLYTNAESSTNSIPNYTNSELLEFALERVPQVGFTTQAIQRSCLSLDYPDTPEQFEANGGFELIKHYMVSRRLKTIEIVKQIIKESKSEGKKLNKDELLKLCFKKRIELSESVIGKWSEAVAFLTTSESGVKLLTLELYNLIDDFLHISGDKSADMSWYYKRLMYSKIFTSTEIYMTQDKSPKFMDTYNFLETQLNDVKAMGNGLNNASDLIKFIGKNLIGSINSTGRNI</sequence>
<dbReference type="GO" id="GO:0006744">
    <property type="term" value="P:ubiquinone biosynthetic process"/>
    <property type="evidence" value="ECO:0007669"/>
    <property type="project" value="UniProtKB-UniRule"/>
</dbReference>
<dbReference type="PANTHER" id="PTHR21427:SF19">
    <property type="entry name" value="UBIQUINONE BIOSYNTHESIS PROTEIN COQ9, MITOCHONDRIAL"/>
    <property type="match status" value="1"/>
</dbReference>
<comment type="pathway">
    <text evidence="2 8">Cofactor biosynthesis; ubiquinone biosynthesis.</text>
</comment>
<dbReference type="UniPathway" id="UPA00232"/>
<dbReference type="GO" id="GO:0005743">
    <property type="term" value="C:mitochondrial inner membrane"/>
    <property type="evidence" value="ECO:0007669"/>
    <property type="project" value="TreeGrafter"/>
</dbReference>
<keyword evidence="5" id="KW-0809">Transit peptide</keyword>
<evidence type="ECO:0000256" key="4">
    <source>
        <dbReference type="ARBA" id="ARBA00022688"/>
    </source>
</evidence>
<feature type="domain" description="COQ9 C-terminal" evidence="9">
    <location>
        <begin position="166"/>
        <end position="231"/>
    </location>
</feature>
<evidence type="ECO:0000256" key="1">
    <source>
        <dbReference type="ARBA" id="ARBA00004173"/>
    </source>
</evidence>
<protein>
    <recommendedName>
        <fullName evidence="8">Ubiquinone biosynthesis protein</fullName>
    </recommendedName>
</protein>
<keyword evidence="11" id="KW-1185">Reference proteome</keyword>
<reference evidence="10 11" key="1">
    <citation type="journal article" date="2015" name="Genome Biol. Evol.">
        <title>Phylogenomic analyses indicate that early fungi evolved digesting cell walls of algal ancestors of land plants.</title>
        <authorList>
            <person name="Chang Y."/>
            <person name="Wang S."/>
            <person name="Sekimoto S."/>
            <person name="Aerts A.L."/>
            <person name="Choi C."/>
            <person name="Clum A."/>
            <person name="LaButti K.M."/>
            <person name="Lindquist E.A."/>
            <person name="Yee Ngan C."/>
            <person name="Ohm R.A."/>
            <person name="Salamov A.A."/>
            <person name="Grigoriev I.V."/>
            <person name="Spatafora J.W."/>
            <person name="Berbee M.L."/>
        </authorList>
    </citation>
    <scope>NUCLEOTIDE SEQUENCE [LARGE SCALE GENOMIC DNA]</scope>
    <source>
        <strain evidence="10 11">NRRL 28638</strain>
    </source>
</reference>
<dbReference type="STRING" id="796925.A0A137P2Z2"/>
<name>A0A137P2Z2_CONC2</name>
<evidence type="ECO:0000259" key="9">
    <source>
        <dbReference type="Pfam" id="PF08511"/>
    </source>
</evidence>
<accession>A0A137P2Z2</accession>
<dbReference type="PANTHER" id="PTHR21427">
    <property type="entry name" value="UBIQUINONE BIOSYNTHESIS PROTEIN COQ9, MITOCHONDRIAL"/>
    <property type="match status" value="1"/>
</dbReference>
<dbReference type="EMBL" id="KQ964538">
    <property type="protein sequence ID" value="KXN69348.1"/>
    <property type="molecule type" value="Genomic_DNA"/>
</dbReference>
<evidence type="ECO:0000256" key="6">
    <source>
        <dbReference type="ARBA" id="ARBA00023121"/>
    </source>
</evidence>
<dbReference type="AlphaFoldDB" id="A0A137P2Z2"/>
<evidence type="ECO:0000256" key="3">
    <source>
        <dbReference type="ARBA" id="ARBA00010766"/>
    </source>
</evidence>
<dbReference type="InterPro" id="IPR012762">
    <property type="entry name" value="Ubiq_biosynth_COQ9"/>
</dbReference>
<evidence type="ECO:0000256" key="2">
    <source>
        <dbReference type="ARBA" id="ARBA00004749"/>
    </source>
</evidence>
<evidence type="ECO:0000313" key="11">
    <source>
        <dbReference type="Proteomes" id="UP000070444"/>
    </source>
</evidence>
<keyword evidence="10" id="KW-0830">Ubiquinone</keyword>
<comment type="similarity">
    <text evidence="3 8">Belongs to the COQ9 family.</text>
</comment>
<dbReference type="OMA" id="CAGFGWN"/>
<keyword evidence="4 8" id="KW-0831">Ubiquinone biosynthesis</keyword>
<dbReference type="Pfam" id="PF08511">
    <property type="entry name" value="COQ9"/>
    <property type="match status" value="1"/>
</dbReference>
<evidence type="ECO:0000313" key="10">
    <source>
        <dbReference type="EMBL" id="KXN69348.1"/>
    </source>
</evidence>
<dbReference type="GO" id="GO:0008289">
    <property type="term" value="F:lipid binding"/>
    <property type="evidence" value="ECO:0007669"/>
    <property type="project" value="UniProtKB-UniRule"/>
</dbReference>
<evidence type="ECO:0000256" key="8">
    <source>
        <dbReference type="RuleBase" id="RU366063"/>
    </source>
</evidence>
<proteinExistence type="inferred from homology"/>
<comment type="function">
    <text evidence="8">Membrane-associated protein that warps the membrane surface to access and bind aromatic isoprenes with high specificity, including ubiquinone (CoQ) isoprene intermediates and presents them directly to Coq7, therefore facilitating the Coq7-mediated hydroxylase step. Participates in the biosynthesis of coenzyme Q, also named ubiquinone, an essential lipid-soluble electron transporter for aerobic cellular respiration.</text>
</comment>
<keyword evidence="6 8" id="KW-0446">Lipid-binding</keyword>
<organism evidence="10 11">
    <name type="scientific">Conidiobolus coronatus (strain ATCC 28846 / CBS 209.66 / NRRL 28638)</name>
    <name type="common">Delacroixia coronata</name>
    <dbReference type="NCBI Taxonomy" id="796925"/>
    <lineage>
        <taxon>Eukaryota</taxon>
        <taxon>Fungi</taxon>
        <taxon>Fungi incertae sedis</taxon>
        <taxon>Zoopagomycota</taxon>
        <taxon>Entomophthoromycotina</taxon>
        <taxon>Entomophthoromycetes</taxon>
        <taxon>Entomophthorales</taxon>
        <taxon>Ancylistaceae</taxon>
        <taxon>Conidiobolus</taxon>
    </lineage>
</organism>
<comment type="subcellular location">
    <subcellularLocation>
        <location evidence="1 8">Mitochondrion</location>
    </subcellularLocation>
</comment>
<evidence type="ECO:0000256" key="7">
    <source>
        <dbReference type="ARBA" id="ARBA00023128"/>
    </source>
</evidence>